<dbReference type="AlphaFoldDB" id="A0A0L0F8A3"/>
<sequence>MSGGAESQPVQSRKSAKTKKKAAESPKCRKMRLEVERVEMLKQVAAEKERRRENAQEFRRKKNDAIAFKAHKMAPMTCTSHTNSTEAGLDKSPISRTPDPKGTRQREAKSPPGVGKCVPLEKKSCEALNSKTTNMSGLGSTSVPTTPTKPINETRQGYATTPEARGEGKASARNERGIEHVQKHAAKAGVAHAHKIQCADVGSVNERKCRVQTTRSRHTTQRVVATPPFTAGVKGEACGEDASTPVPSEPVDDCEESVGTSLSPVNTTSSLEATKVSPGKINSSHEAIKLLPESSESSDVSPEATIPSSESSAVFAHASVSRSASTTPDTEEMNQAHALHIPPQHDADCSVESGVEGPDTAFVHVDSSKTYNSANQAHAVNSQTSLPQSGDDADKKRVDMQGELDVDTIIDQSGKDVPDKHVNVKGKLSVAAVDSPQGPRTPPHTPLDCHSIQDPMLAEAYAVNAAKLEECYRMSREIAVLLCV</sequence>
<protein>
    <submittedName>
        <fullName evidence="2">Uncharacterized protein</fullName>
    </submittedName>
</protein>
<dbReference type="GeneID" id="25915168"/>
<feature type="region of interest" description="Disordered" evidence="1">
    <location>
        <begin position="131"/>
        <end position="174"/>
    </location>
</feature>
<reference evidence="2 3" key="1">
    <citation type="submission" date="2011-02" db="EMBL/GenBank/DDBJ databases">
        <title>The Genome Sequence of Sphaeroforma arctica JP610.</title>
        <authorList>
            <consortium name="The Broad Institute Genome Sequencing Platform"/>
            <person name="Russ C."/>
            <person name="Cuomo C."/>
            <person name="Young S.K."/>
            <person name="Zeng Q."/>
            <person name="Gargeya S."/>
            <person name="Alvarado L."/>
            <person name="Berlin A."/>
            <person name="Chapman S.B."/>
            <person name="Chen Z."/>
            <person name="Freedman E."/>
            <person name="Gellesch M."/>
            <person name="Goldberg J."/>
            <person name="Griggs A."/>
            <person name="Gujja S."/>
            <person name="Heilman E."/>
            <person name="Heiman D."/>
            <person name="Howarth C."/>
            <person name="Mehta T."/>
            <person name="Neiman D."/>
            <person name="Pearson M."/>
            <person name="Roberts A."/>
            <person name="Saif S."/>
            <person name="Shea T."/>
            <person name="Shenoy N."/>
            <person name="Sisk P."/>
            <person name="Stolte C."/>
            <person name="Sykes S."/>
            <person name="White J."/>
            <person name="Yandava C."/>
            <person name="Burger G."/>
            <person name="Gray M.W."/>
            <person name="Holland P.W.H."/>
            <person name="King N."/>
            <person name="Lang F.B.F."/>
            <person name="Roger A.J."/>
            <person name="Ruiz-Trillo I."/>
            <person name="Haas B."/>
            <person name="Nusbaum C."/>
            <person name="Birren B."/>
        </authorList>
    </citation>
    <scope>NUCLEOTIDE SEQUENCE [LARGE SCALE GENOMIC DNA]</scope>
    <source>
        <strain evidence="2 3">JP610</strain>
    </source>
</reference>
<organism evidence="2 3">
    <name type="scientific">Sphaeroforma arctica JP610</name>
    <dbReference type="NCBI Taxonomy" id="667725"/>
    <lineage>
        <taxon>Eukaryota</taxon>
        <taxon>Ichthyosporea</taxon>
        <taxon>Ichthyophonida</taxon>
        <taxon>Sphaeroforma</taxon>
    </lineage>
</organism>
<feature type="compositionally biased region" description="Polar residues" evidence="1">
    <location>
        <begin position="131"/>
        <end position="159"/>
    </location>
</feature>
<evidence type="ECO:0000313" key="2">
    <source>
        <dbReference type="EMBL" id="KNC72776.1"/>
    </source>
</evidence>
<keyword evidence="3" id="KW-1185">Reference proteome</keyword>
<feature type="compositionally biased region" description="Polar residues" evidence="1">
    <location>
        <begin position="258"/>
        <end position="272"/>
    </location>
</feature>
<feature type="compositionally biased region" description="Polar residues" evidence="1">
    <location>
        <begin position="77"/>
        <end position="86"/>
    </location>
</feature>
<proteinExistence type="predicted"/>
<feature type="compositionally biased region" description="Basic and acidic residues" evidence="1">
    <location>
        <begin position="45"/>
        <end position="58"/>
    </location>
</feature>
<feature type="region of interest" description="Disordered" evidence="1">
    <location>
        <begin position="237"/>
        <end position="313"/>
    </location>
</feature>
<feature type="compositionally biased region" description="Low complexity" evidence="1">
    <location>
        <begin position="292"/>
        <end position="303"/>
    </location>
</feature>
<dbReference type="RefSeq" id="XP_014146678.1">
    <property type="nucleotide sequence ID" value="XM_014291203.1"/>
</dbReference>
<feature type="compositionally biased region" description="Basic and acidic residues" evidence="1">
    <location>
        <begin position="164"/>
        <end position="174"/>
    </location>
</feature>
<name>A0A0L0F8A3_9EUKA</name>
<evidence type="ECO:0000256" key="1">
    <source>
        <dbReference type="SAM" id="MobiDB-lite"/>
    </source>
</evidence>
<gene>
    <name evidence="2" type="ORF">SARC_14664</name>
</gene>
<feature type="compositionally biased region" description="Basic and acidic residues" evidence="1">
    <location>
        <begin position="98"/>
        <end position="109"/>
    </location>
</feature>
<accession>A0A0L0F8A3</accession>
<feature type="region of interest" description="Disordered" evidence="1">
    <location>
        <begin position="45"/>
        <end position="118"/>
    </location>
</feature>
<feature type="region of interest" description="Disordered" evidence="1">
    <location>
        <begin position="1"/>
        <end position="29"/>
    </location>
</feature>
<evidence type="ECO:0000313" key="3">
    <source>
        <dbReference type="Proteomes" id="UP000054560"/>
    </source>
</evidence>
<dbReference type="Proteomes" id="UP000054560">
    <property type="component" value="Unassembled WGS sequence"/>
</dbReference>
<dbReference type="EMBL" id="KQ246524">
    <property type="protein sequence ID" value="KNC72776.1"/>
    <property type="molecule type" value="Genomic_DNA"/>
</dbReference>